<feature type="domain" description="Transposase IS801/IS1294" evidence="1">
    <location>
        <begin position="14"/>
        <end position="71"/>
    </location>
</feature>
<evidence type="ECO:0000313" key="2">
    <source>
        <dbReference type="EMBL" id="GIN64027.1"/>
    </source>
</evidence>
<dbReference type="Pfam" id="PF04986">
    <property type="entry name" value="Y2_Tnp"/>
    <property type="match status" value="1"/>
</dbReference>
<dbReference type="GO" id="GO:0004803">
    <property type="term" value="F:transposase activity"/>
    <property type="evidence" value="ECO:0007669"/>
    <property type="project" value="InterPro"/>
</dbReference>
<comment type="caution">
    <text evidence="2">The sequence shown here is derived from an EMBL/GenBank/DDBJ whole genome shotgun (WGS) entry which is preliminary data.</text>
</comment>
<gene>
    <name evidence="2" type="ORF">J27TS8_40200</name>
</gene>
<reference evidence="2" key="1">
    <citation type="submission" date="2021-03" db="EMBL/GenBank/DDBJ databases">
        <title>Antimicrobial resistance genes in bacteria isolated from Japanese honey, and their potential for conferring macrolide and lincosamide resistance in the American foulbrood pathogen Paenibacillus larvae.</title>
        <authorList>
            <person name="Okamoto M."/>
            <person name="Kumagai M."/>
            <person name="Kanamori H."/>
            <person name="Takamatsu D."/>
        </authorList>
    </citation>
    <scope>NUCLEOTIDE SEQUENCE</scope>
    <source>
        <strain evidence="2">J27TS8</strain>
    </source>
</reference>
<evidence type="ECO:0000313" key="3">
    <source>
        <dbReference type="Proteomes" id="UP000682111"/>
    </source>
</evidence>
<evidence type="ECO:0000259" key="1">
    <source>
        <dbReference type="Pfam" id="PF04986"/>
    </source>
</evidence>
<protein>
    <recommendedName>
        <fullName evidence="1">Transposase IS801/IS1294 domain-containing protein</fullName>
    </recommendedName>
</protein>
<organism evidence="2 3">
    <name type="scientific">Robertmurraya siralis</name>
    <dbReference type="NCBI Taxonomy" id="77777"/>
    <lineage>
        <taxon>Bacteria</taxon>
        <taxon>Bacillati</taxon>
        <taxon>Bacillota</taxon>
        <taxon>Bacilli</taxon>
        <taxon>Bacillales</taxon>
        <taxon>Bacillaceae</taxon>
        <taxon>Robertmurraya</taxon>
    </lineage>
</organism>
<dbReference type="GO" id="GO:0003677">
    <property type="term" value="F:DNA binding"/>
    <property type="evidence" value="ECO:0007669"/>
    <property type="project" value="InterPro"/>
</dbReference>
<name>A0A920BW28_9BACI</name>
<dbReference type="InterPro" id="IPR007069">
    <property type="entry name" value="Transposase_32"/>
</dbReference>
<dbReference type="Proteomes" id="UP000682111">
    <property type="component" value="Unassembled WGS sequence"/>
</dbReference>
<dbReference type="AlphaFoldDB" id="A0A920BW28"/>
<accession>A0A920BW28</accession>
<dbReference type="GO" id="GO:0006313">
    <property type="term" value="P:DNA transposition"/>
    <property type="evidence" value="ECO:0007669"/>
    <property type="project" value="InterPro"/>
</dbReference>
<sequence length="82" mass="9753">MMKINAGNDSKLNMEYDGQSVTIKYVDKTDGKEKNETVSVSVEEFISRFICHIPDEQFKTIRYYGMYSRRTKRVYKKILSIW</sequence>
<dbReference type="EMBL" id="BORC01000010">
    <property type="protein sequence ID" value="GIN64027.1"/>
    <property type="molecule type" value="Genomic_DNA"/>
</dbReference>
<proteinExistence type="predicted"/>
<keyword evidence="3" id="KW-1185">Reference proteome</keyword>